<name>A0A9W4H448_9ACTN</name>
<dbReference type="EMBL" id="CAJVAX010000019">
    <property type="protein sequence ID" value="CAG7649415.1"/>
    <property type="molecule type" value="Genomic_DNA"/>
</dbReference>
<organism evidence="2 3">
    <name type="scientific">Actinacidiphila bryophytorum</name>
    <dbReference type="NCBI Taxonomy" id="1436133"/>
    <lineage>
        <taxon>Bacteria</taxon>
        <taxon>Bacillati</taxon>
        <taxon>Actinomycetota</taxon>
        <taxon>Actinomycetes</taxon>
        <taxon>Kitasatosporales</taxon>
        <taxon>Streptomycetaceae</taxon>
        <taxon>Actinacidiphila</taxon>
    </lineage>
</organism>
<accession>A0A9W4H448</accession>
<evidence type="ECO:0000313" key="2">
    <source>
        <dbReference type="EMBL" id="CAG7649415.1"/>
    </source>
</evidence>
<feature type="region of interest" description="Disordered" evidence="1">
    <location>
        <begin position="1"/>
        <end position="33"/>
    </location>
</feature>
<dbReference type="AlphaFoldDB" id="A0A9W4H448"/>
<proteinExistence type="predicted"/>
<evidence type="ECO:0000313" key="3">
    <source>
        <dbReference type="Proteomes" id="UP001153328"/>
    </source>
</evidence>
<comment type="caution">
    <text evidence="2">The sequence shown here is derived from an EMBL/GenBank/DDBJ whole genome shotgun (WGS) entry which is preliminary data.</text>
</comment>
<dbReference type="Proteomes" id="UP001153328">
    <property type="component" value="Unassembled WGS sequence"/>
</dbReference>
<reference evidence="2" key="1">
    <citation type="submission" date="2021-06" db="EMBL/GenBank/DDBJ databases">
        <authorList>
            <person name="Arsene-Ploetze F."/>
        </authorList>
    </citation>
    <scope>NUCLEOTIDE SEQUENCE</scope>
    <source>
        <strain evidence="2">SBRY1</strain>
    </source>
</reference>
<evidence type="ECO:0000256" key="1">
    <source>
        <dbReference type="SAM" id="MobiDB-lite"/>
    </source>
</evidence>
<keyword evidence="3" id="KW-1185">Reference proteome</keyword>
<sequence>MYQPTFRSTRAAPSRSPCAERPTLTGLPIDARRDRAAEPARRLVLSGACIRCERELDPADHHRLMRDQLLSRTGRLGLLCVVRSVIEELNKVTPAARERSGVRHKER</sequence>
<protein>
    <submittedName>
        <fullName evidence="2">Uncharacterized protein</fullName>
    </submittedName>
</protein>
<gene>
    <name evidence="2" type="ORF">SBRY_50090</name>
</gene>